<dbReference type="Gene3D" id="3.20.20.70">
    <property type="entry name" value="Aldolase class I"/>
    <property type="match status" value="1"/>
</dbReference>
<evidence type="ECO:0000313" key="2">
    <source>
        <dbReference type="EMBL" id="MBP3059485.1"/>
    </source>
</evidence>
<sequence>MINFNKKIILDAKEKNYAIAQININNLEWAKSVLQTAQELKSPIILGFTENSIDYMGGFKCVFNLIKEMIIFYNITIPVILHLDHGTFESSFKAIDIGFNSVMFAGSKYKLEENLKKTKQIVKYANLKGVLVESEIGNIGDEEEQNFSFQNNNSLAEPLACKLMSETGIDLLSVGINNSHGIYSSDWEGINFQLLNEIKKETSSVSLVLHGGSGISEKMLKKSIELGIVKINFNTEFQISFAKAIRNYIESKKDLDILEKGFDPRKLFFPGCLAIKKLMKEKLFALGSVYRY</sequence>
<evidence type="ECO:0000313" key="3">
    <source>
        <dbReference type="Proteomes" id="UP001192346"/>
    </source>
</evidence>
<dbReference type="RefSeq" id="WP_138108057.1">
    <property type="nucleotide sequence ID" value="NZ_VBRA02000009.1"/>
</dbReference>
<name>A0ABS5BIS2_9MOLU</name>
<comment type="caution">
    <text evidence="2">The sequence shown here is derived from an EMBL/GenBank/DDBJ whole genome shotgun (WGS) entry which is preliminary data.</text>
</comment>
<organism evidence="2 3">
    <name type="scientific">Texas Phoenix palm phytoplasma</name>
    <dbReference type="NCBI Taxonomy" id="176709"/>
    <lineage>
        <taxon>Bacteria</taxon>
        <taxon>Bacillati</taxon>
        <taxon>Mycoplasmatota</taxon>
        <taxon>Mollicutes</taxon>
        <taxon>Acholeplasmatales</taxon>
        <taxon>Acholeplasmataceae</taxon>
        <taxon>Candidatus Phytoplasma</taxon>
        <taxon>16SrIV (Coconut lethal yellows group)</taxon>
    </lineage>
</organism>
<keyword evidence="3" id="KW-1185">Reference proteome</keyword>
<dbReference type="PIRSF" id="PIRSF001359">
    <property type="entry name" value="F_bP_aldolase_II"/>
    <property type="match status" value="1"/>
</dbReference>
<dbReference type="Pfam" id="PF01116">
    <property type="entry name" value="F_bP_aldolase"/>
    <property type="match status" value="1"/>
</dbReference>
<evidence type="ECO:0000256" key="1">
    <source>
        <dbReference type="ARBA" id="ARBA00001947"/>
    </source>
</evidence>
<dbReference type="PROSITE" id="PS00602">
    <property type="entry name" value="ALDOLASE_CLASS_II_1"/>
    <property type="match status" value="1"/>
</dbReference>
<dbReference type="InterPro" id="IPR000771">
    <property type="entry name" value="FBA_II"/>
</dbReference>
<dbReference type="SUPFAM" id="SSF51569">
    <property type="entry name" value="Aldolase"/>
    <property type="match status" value="1"/>
</dbReference>
<dbReference type="PANTHER" id="PTHR30304:SF0">
    <property type="entry name" value="D-TAGATOSE-1,6-BISPHOSPHATE ALDOLASE SUBUNIT GATY-RELATED"/>
    <property type="match status" value="1"/>
</dbReference>
<gene>
    <name evidence="2" type="ORF">FEF22_001675</name>
</gene>
<comment type="cofactor">
    <cofactor evidence="1">
        <name>Zn(2+)</name>
        <dbReference type="ChEBI" id="CHEBI:29105"/>
    </cofactor>
</comment>
<proteinExistence type="predicted"/>
<dbReference type="PANTHER" id="PTHR30304">
    <property type="entry name" value="D-TAGATOSE-1,6-BISPHOSPHATE ALDOLASE"/>
    <property type="match status" value="1"/>
</dbReference>
<dbReference type="Proteomes" id="UP001192346">
    <property type="component" value="Unassembled WGS sequence"/>
</dbReference>
<protein>
    <submittedName>
        <fullName evidence="2">Ketose-bisphosphate aldolase</fullName>
    </submittedName>
</protein>
<dbReference type="InterPro" id="IPR050246">
    <property type="entry name" value="Class_II_FBP_aldolase"/>
</dbReference>
<reference evidence="2" key="1">
    <citation type="submission" date="2019-10" db="EMBL/GenBank/DDBJ databases">
        <title>Whole Genome Sequencing and Characterization of Texas Phoenix Palm Decline Phytoplasma Belongs to Lethal Yellowing (16SrIV) Group.</title>
        <authorList>
            <person name="Bao M."/>
        </authorList>
    </citation>
    <scope>NUCLEOTIDE SEQUENCE [LARGE SCALE GENOMIC DNA]</scope>
    <source>
        <strain evidence="2">ACPD</strain>
    </source>
</reference>
<dbReference type="CDD" id="cd00947">
    <property type="entry name" value="TBP_aldolase_IIB"/>
    <property type="match status" value="1"/>
</dbReference>
<dbReference type="InterPro" id="IPR013785">
    <property type="entry name" value="Aldolase_TIM"/>
</dbReference>
<dbReference type="EMBL" id="VBRA02000009">
    <property type="protein sequence ID" value="MBP3059485.1"/>
    <property type="molecule type" value="Genomic_DNA"/>
</dbReference>
<dbReference type="NCBIfam" id="TIGR00167">
    <property type="entry name" value="cbbA"/>
    <property type="match status" value="1"/>
</dbReference>
<accession>A0ABS5BIS2</accession>